<evidence type="ECO:0000256" key="3">
    <source>
        <dbReference type="ARBA" id="ARBA00022576"/>
    </source>
</evidence>
<evidence type="ECO:0000256" key="6">
    <source>
        <dbReference type="PIRSR" id="PIRSR006468-1"/>
    </source>
</evidence>
<dbReference type="PANTHER" id="PTHR42825">
    <property type="entry name" value="AMINO ACID AMINOTRANSFERASE"/>
    <property type="match status" value="1"/>
</dbReference>
<gene>
    <name evidence="7" type="ORF">CSAL01_04912</name>
</gene>
<dbReference type="InterPro" id="IPR036038">
    <property type="entry name" value="Aminotransferase-like"/>
</dbReference>
<keyword evidence="3 7" id="KW-0032">Aminotransferase</keyword>
<keyword evidence="5" id="KW-0663">Pyridoxal phosphate</keyword>
<dbReference type="PIRSF" id="PIRSF006468">
    <property type="entry name" value="BCAT1"/>
    <property type="match status" value="1"/>
</dbReference>
<dbReference type="InterPro" id="IPR005786">
    <property type="entry name" value="B_amino_transII"/>
</dbReference>
<feature type="modified residue" description="N6-(pyridoxal phosphate)lysine" evidence="6">
    <location>
        <position position="192"/>
    </location>
</feature>
<dbReference type="InterPro" id="IPR033939">
    <property type="entry name" value="BCAT_family"/>
</dbReference>
<organism evidence="7 8">
    <name type="scientific">Colletotrichum salicis</name>
    <dbReference type="NCBI Taxonomy" id="1209931"/>
    <lineage>
        <taxon>Eukaryota</taxon>
        <taxon>Fungi</taxon>
        <taxon>Dikarya</taxon>
        <taxon>Ascomycota</taxon>
        <taxon>Pezizomycotina</taxon>
        <taxon>Sordariomycetes</taxon>
        <taxon>Hypocreomycetidae</taxon>
        <taxon>Glomerellales</taxon>
        <taxon>Glomerellaceae</taxon>
        <taxon>Colletotrichum</taxon>
        <taxon>Colletotrichum acutatum species complex</taxon>
    </lineage>
</organism>
<evidence type="ECO:0000256" key="4">
    <source>
        <dbReference type="ARBA" id="ARBA00022679"/>
    </source>
</evidence>
<dbReference type="InterPro" id="IPR043131">
    <property type="entry name" value="BCAT-like_N"/>
</dbReference>
<dbReference type="SUPFAM" id="SSF56752">
    <property type="entry name" value="D-aminoacid aminotransferase-like PLP-dependent enzymes"/>
    <property type="match status" value="1"/>
</dbReference>
<evidence type="ECO:0000256" key="1">
    <source>
        <dbReference type="ARBA" id="ARBA00001933"/>
    </source>
</evidence>
<sequence length="423" mass="45460">MAIFPPPPVNTIDWSNVGFKIREVNGHIESTYSVTTGKWTPLKFVADPFMRIHGMAPALNYGQQAYEGLKAFRAPGDKQINIFRADKNAKRLQHSADVASMPRVPEDLFIAAVKAAVSLNAGYVPPHETGAAMYIRPQLYGSSAQLGLSPPEEYVFAVFVIPTGVYHGSHPVNALILDDFDRAAPNGTGHAKVGGNYAPVLRFSDRARSEGYGITLHLDSVKHEEIDEFSTSGFIGAKKEGDKITLVVPDSKCVIDSVTSASIQDIARNFGWAVEKRVVSLLESISSSPGSVMMILIKDAQQIKYSELPNFSEVMAAGTAAALVPIRSITRRVDASSPQSLAGSSQERVSSAKAGEETVTFIPESQEEAGAICLKLLSTLQAIQLGKLKDEFGWNFVVSEADGTAVVGEAKTNGSAQTVDQMD</sequence>
<keyword evidence="4 7" id="KW-0808">Transferase</keyword>
<dbReference type="EMBL" id="JFFI01002739">
    <property type="protein sequence ID" value="KXH25720.1"/>
    <property type="molecule type" value="Genomic_DNA"/>
</dbReference>
<dbReference type="Gene3D" id="3.30.470.10">
    <property type="match status" value="1"/>
</dbReference>
<evidence type="ECO:0000313" key="7">
    <source>
        <dbReference type="EMBL" id="KXH25720.1"/>
    </source>
</evidence>
<dbReference type="Gene3D" id="3.20.10.10">
    <property type="entry name" value="D-amino Acid Aminotransferase, subunit A, domain 2"/>
    <property type="match status" value="1"/>
</dbReference>
<dbReference type="GO" id="GO:0009081">
    <property type="term" value="P:branched-chain amino acid metabolic process"/>
    <property type="evidence" value="ECO:0007669"/>
    <property type="project" value="InterPro"/>
</dbReference>
<reference evidence="7 8" key="1">
    <citation type="submission" date="2014-02" db="EMBL/GenBank/DDBJ databases">
        <title>The genome sequence of Colletotrichum salicis CBS 607.94.</title>
        <authorList>
            <person name="Baroncelli R."/>
            <person name="Thon M.R."/>
        </authorList>
    </citation>
    <scope>NUCLEOTIDE SEQUENCE [LARGE SCALE GENOMIC DNA]</scope>
    <source>
        <strain evidence="7 8">CBS 607.94</strain>
    </source>
</reference>
<dbReference type="CDD" id="cd01557">
    <property type="entry name" value="BCAT_beta_family"/>
    <property type="match status" value="1"/>
</dbReference>
<name>A0A135RPU4_9PEZI</name>
<evidence type="ECO:0000256" key="5">
    <source>
        <dbReference type="ARBA" id="ARBA00022898"/>
    </source>
</evidence>
<dbReference type="Pfam" id="PF01063">
    <property type="entry name" value="Aminotran_4"/>
    <property type="match status" value="1"/>
</dbReference>
<evidence type="ECO:0000313" key="8">
    <source>
        <dbReference type="Proteomes" id="UP000070121"/>
    </source>
</evidence>
<dbReference type="OrthoDB" id="409992at2759"/>
<comment type="caution">
    <text evidence="7">The sequence shown here is derived from an EMBL/GenBank/DDBJ whole genome shotgun (WGS) entry which is preliminary data.</text>
</comment>
<protein>
    <submittedName>
        <fullName evidence="7">Branched-chain amino acid aminotransferase</fullName>
    </submittedName>
</protein>
<keyword evidence="8" id="KW-1185">Reference proteome</keyword>
<comment type="similarity">
    <text evidence="2">Belongs to the class-IV pyridoxal-phosphate-dependent aminotransferase family.</text>
</comment>
<evidence type="ECO:0000256" key="2">
    <source>
        <dbReference type="ARBA" id="ARBA00009320"/>
    </source>
</evidence>
<comment type="cofactor">
    <cofactor evidence="1">
        <name>pyridoxal 5'-phosphate</name>
        <dbReference type="ChEBI" id="CHEBI:597326"/>
    </cofactor>
</comment>
<dbReference type="FunFam" id="3.30.470.10:FF:000004">
    <property type="entry name" value="Branched-chain-amino-acid aminotransferase"/>
    <property type="match status" value="1"/>
</dbReference>
<proteinExistence type="inferred from homology"/>
<accession>A0A135RPU4</accession>
<dbReference type="InterPro" id="IPR001544">
    <property type="entry name" value="Aminotrans_IV"/>
</dbReference>
<dbReference type="AlphaFoldDB" id="A0A135RPU4"/>
<dbReference type="Proteomes" id="UP000070121">
    <property type="component" value="Unassembled WGS sequence"/>
</dbReference>
<dbReference type="GO" id="GO:0004084">
    <property type="term" value="F:branched-chain-amino-acid transaminase activity"/>
    <property type="evidence" value="ECO:0007669"/>
    <property type="project" value="InterPro"/>
</dbReference>
<dbReference type="STRING" id="1209931.A0A135RPU4"/>
<dbReference type="InterPro" id="IPR043132">
    <property type="entry name" value="BCAT-like_C"/>
</dbReference>
<dbReference type="PANTHER" id="PTHR42825:SF2">
    <property type="entry name" value="BRANCHED-CHAIN-AMINO-ACID AMINOTRANSFERASE 3, CHLOROPLASTIC-RELATED"/>
    <property type="match status" value="1"/>
</dbReference>